<protein>
    <recommendedName>
        <fullName evidence="4">Zn(2)-C6 fungal-type domain-containing protein</fullName>
    </recommendedName>
</protein>
<dbReference type="InterPro" id="IPR036864">
    <property type="entry name" value="Zn2-C6_fun-type_DNA-bd_sf"/>
</dbReference>
<dbReference type="STRING" id="230819.A0A5C3L5A0"/>
<feature type="compositionally biased region" description="Polar residues" evidence="3">
    <location>
        <begin position="43"/>
        <end position="58"/>
    </location>
</feature>
<dbReference type="Pfam" id="PF11951">
    <property type="entry name" value="Fungal_trans_2"/>
    <property type="match status" value="1"/>
</dbReference>
<comment type="subcellular location">
    <subcellularLocation>
        <location evidence="1">Nucleus</location>
    </subcellularLocation>
</comment>
<dbReference type="EMBL" id="ML210161">
    <property type="protein sequence ID" value="TFK27792.1"/>
    <property type="molecule type" value="Genomic_DNA"/>
</dbReference>
<dbReference type="OrthoDB" id="5419315at2759"/>
<accession>A0A5C3L5A0</accession>
<evidence type="ECO:0000313" key="5">
    <source>
        <dbReference type="EMBL" id="TFK27792.1"/>
    </source>
</evidence>
<dbReference type="GO" id="GO:0000981">
    <property type="term" value="F:DNA-binding transcription factor activity, RNA polymerase II-specific"/>
    <property type="evidence" value="ECO:0007669"/>
    <property type="project" value="InterPro"/>
</dbReference>
<feature type="domain" description="Zn(2)-C6 fungal-type" evidence="4">
    <location>
        <begin position="62"/>
        <end position="92"/>
    </location>
</feature>
<proteinExistence type="predicted"/>
<sequence length="690" mass="75989">MAYRSYPSPDDSQSPSSSANVSPETHTTPLDPLQSEEEFSGHSGRSTPARSVPRSQNAGKGGCWTCRVRRKKCDEQREGDSCKTCRRLTIKCLGWGVKRPDWMRDKKNVDAYKASIKAQLSRAGLIRGQPRHNPMQTPSQRSHPRHSTSSNTSTTSSTTRARTSEPTPPPQPPVTLSHTDFPGFSNFPDIPFSQNDTSLMGSVSGGSSSAFDQIAPGSYNDVNLNPFDQTNMVYPYSPASMSSGSSNYMVDPLLDPNFTLFPTTHDMGYADQTSMGGYGSLGHSPSAMYDDLVMHYFSSVSKIQFIFAGSQVSTITYNTVFQENRGAPAYAIYALADLHQTQMRISQGLEAPQSSQASTANYLYQEALFKLKSNRDNGNGWSESDAIAALHLVSYSHLSGGNADWQEPFEILCSWLLQSNLSVAGQSTKAAYQAMSAPSQVLVRMIMWLDVFSSMSLNRVPKFFGLWKLLLEPQHGDPSQFLDMASLTGCSEDTLLAIAEISQLANWKAMQLRNGTLSYPELVRRGKSIEDNIKRHQAVHADRTKNYGPVDKLVEGETPTEAHRAACIATMRESALLYLNTILSNCNPDLPGVPEIAASVDEIVRQLANLPPSNLDRALVFPICLAGCMTNDSSKRDYLKGRLQGLNETYGNLLQTRLLMETLWQRRDVGGGTPDLREIIQEQSISLLLV</sequence>
<dbReference type="GO" id="GO:0005634">
    <property type="term" value="C:nucleus"/>
    <property type="evidence" value="ECO:0007669"/>
    <property type="project" value="UniProtKB-SubCell"/>
</dbReference>
<evidence type="ECO:0000256" key="1">
    <source>
        <dbReference type="ARBA" id="ARBA00004123"/>
    </source>
</evidence>
<dbReference type="PROSITE" id="PS50048">
    <property type="entry name" value="ZN2_CY6_FUNGAL_2"/>
    <property type="match status" value="1"/>
</dbReference>
<dbReference type="CDD" id="cd00067">
    <property type="entry name" value="GAL4"/>
    <property type="match status" value="1"/>
</dbReference>
<dbReference type="Proteomes" id="UP000307440">
    <property type="component" value="Unassembled WGS sequence"/>
</dbReference>
<feature type="region of interest" description="Disordered" evidence="3">
    <location>
        <begin position="1"/>
        <end position="62"/>
    </location>
</feature>
<dbReference type="PANTHER" id="PTHR37534">
    <property type="entry name" value="TRANSCRIPTIONAL ACTIVATOR PROTEIN UGA3"/>
    <property type="match status" value="1"/>
</dbReference>
<dbReference type="SUPFAM" id="SSF57701">
    <property type="entry name" value="Zn2/Cys6 DNA-binding domain"/>
    <property type="match status" value="1"/>
</dbReference>
<dbReference type="GO" id="GO:0008270">
    <property type="term" value="F:zinc ion binding"/>
    <property type="evidence" value="ECO:0007669"/>
    <property type="project" value="InterPro"/>
</dbReference>
<reference evidence="5 6" key="1">
    <citation type="journal article" date="2019" name="Nat. Ecol. Evol.">
        <title>Megaphylogeny resolves global patterns of mushroom evolution.</title>
        <authorList>
            <person name="Varga T."/>
            <person name="Krizsan K."/>
            <person name="Foldi C."/>
            <person name="Dima B."/>
            <person name="Sanchez-Garcia M."/>
            <person name="Sanchez-Ramirez S."/>
            <person name="Szollosi G.J."/>
            <person name="Szarkandi J.G."/>
            <person name="Papp V."/>
            <person name="Albert L."/>
            <person name="Andreopoulos W."/>
            <person name="Angelini C."/>
            <person name="Antonin V."/>
            <person name="Barry K.W."/>
            <person name="Bougher N.L."/>
            <person name="Buchanan P."/>
            <person name="Buyck B."/>
            <person name="Bense V."/>
            <person name="Catcheside P."/>
            <person name="Chovatia M."/>
            <person name="Cooper J."/>
            <person name="Damon W."/>
            <person name="Desjardin D."/>
            <person name="Finy P."/>
            <person name="Geml J."/>
            <person name="Haridas S."/>
            <person name="Hughes K."/>
            <person name="Justo A."/>
            <person name="Karasinski D."/>
            <person name="Kautmanova I."/>
            <person name="Kiss B."/>
            <person name="Kocsube S."/>
            <person name="Kotiranta H."/>
            <person name="LaButti K.M."/>
            <person name="Lechner B.E."/>
            <person name="Liimatainen K."/>
            <person name="Lipzen A."/>
            <person name="Lukacs Z."/>
            <person name="Mihaltcheva S."/>
            <person name="Morgado L.N."/>
            <person name="Niskanen T."/>
            <person name="Noordeloos M.E."/>
            <person name="Ohm R.A."/>
            <person name="Ortiz-Santana B."/>
            <person name="Ovrebo C."/>
            <person name="Racz N."/>
            <person name="Riley R."/>
            <person name="Savchenko A."/>
            <person name="Shiryaev A."/>
            <person name="Soop K."/>
            <person name="Spirin V."/>
            <person name="Szebenyi C."/>
            <person name="Tomsovsky M."/>
            <person name="Tulloss R.E."/>
            <person name="Uehling J."/>
            <person name="Grigoriev I.V."/>
            <person name="Vagvolgyi C."/>
            <person name="Papp T."/>
            <person name="Martin F.M."/>
            <person name="Miettinen O."/>
            <person name="Hibbett D.S."/>
            <person name="Nagy L.G."/>
        </authorList>
    </citation>
    <scope>NUCLEOTIDE SEQUENCE [LARGE SCALE GENOMIC DNA]</scope>
    <source>
        <strain evidence="5 6">CBS 121175</strain>
    </source>
</reference>
<feature type="region of interest" description="Disordered" evidence="3">
    <location>
        <begin position="121"/>
        <end position="180"/>
    </location>
</feature>
<keyword evidence="6" id="KW-1185">Reference proteome</keyword>
<evidence type="ECO:0000256" key="3">
    <source>
        <dbReference type="SAM" id="MobiDB-lite"/>
    </source>
</evidence>
<evidence type="ECO:0000313" key="6">
    <source>
        <dbReference type="Proteomes" id="UP000307440"/>
    </source>
</evidence>
<evidence type="ECO:0000259" key="4">
    <source>
        <dbReference type="PROSITE" id="PS50048"/>
    </source>
</evidence>
<feature type="compositionally biased region" description="Low complexity" evidence="3">
    <location>
        <begin position="147"/>
        <end position="165"/>
    </location>
</feature>
<feature type="compositionally biased region" description="Low complexity" evidence="3">
    <location>
        <begin position="1"/>
        <end position="23"/>
    </location>
</feature>
<dbReference type="InterPro" id="IPR001138">
    <property type="entry name" value="Zn2Cys6_DnaBD"/>
</dbReference>
<dbReference type="AlphaFoldDB" id="A0A5C3L5A0"/>
<dbReference type="InterPro" id="IPR021858">
    <property type="entry name" value="Fun_TF"/>
</dbReference>
<organism evidence="5 6">
    <name type="scientific">Coprinopsis marcescibilis</name>
    <name type="common">Agaric fungus</name>
    <name type="synonym">Psathyrella marcescibilis</name>
    <dbReference type="NCBI Taxonomy" id="230819"/>
    <lineage>
        <taxon>Eukaryota</taxon>
        <taxon>Fungi</taxon>
        <taxon>Dikarya</taxon>
        <taxon>Basidiomycota</taxon>
        <taxon>Agaricomycotina</taxon>
        <taxon>Agaricomycetes</taxon>
        <taxon>Agaricomycetidae</taxon>
        <taxon>Agaricales</taxon>
        <taxon>Agaricineae</taxon>
        <taxon>Psathyrellaceae</taxon>
        <taxon>Coprinopsis</taxon>
    </lineage>
</organism>
<dbReference type="PANTHER" id="PTHR37534:SF20">
    <property type="entry name" value="PRO1A C6 ZINK-FINGER PROTEIN"/>
    <property type="match status" value="1"/>
</dbReference>
<evidence type="ECO:0000256" key="2">
    <source>
        <dbReference type="ARBA" id="ARBA00023242"/>
    </source>
</evidence>
<gene>
    <name evidence="5" type="ORF">FA15DRAFT_132708</name>
</gene>
<keyword evidence="2" id="KW-0539">Nucleus</keyword>
<name>A0A5C3L5A0_COPMA</name>
<dbReference type="PROSITE" id="PS00463">
    <property type="entry name" value="ZN2_CY6_FUNGAL_1"/>
    <property type="match status" value="1"/>
</dbReference>